<dbReference type="PANTHER" id="PTHR43303">
    <property type="entry name" value="NADPH DEHYDROGENASE C23G7.10C-RELATED"/>
    <property type="match status" value="1"/>
</dbReference>
<feature type="domain" description="NADH:flavin oxidoreductase/NADH oxidase N-terminal" evidence="1">
    <location>
        <begin position="442"/>
        <end position="666"/>
    </location>
</feature>
<dbReference type="RefSeq" id="WP_113696592.1">
    <property type="nucleotide sequence ID" value="NZ_CP015163.1"/>
</dbReference>
<dbReference type="KEGG" id="aab:A4R43_37965"/>
<organism evidence="3 4">
    <name type="scientific">Amycolatopsis albispora</name>
    <dbReference type="NCBI Taxonomy" id="1804986"/>
    <lineage>
        <taxon>Bacteria</taxon>
        <taxon>Bacillati</taxon>
        <taxon>Actinomycetota</taxon>
        <taxon>Actinomycetes</taxon>
        <taxon>Pseudonocardiales</taxon>
        <taxon>Pseudonocardiaceae</taxon>
        <taxon>Amycolatopsis</taxon>
    </lineage>
</organism>
<dbReference type="InterPro" id="IPR044152">
    <property type="entry name" value="YqjM-like"/>
</dbReference>
<dbReference type="Gene3D" id="3.50.50.60">
    <property type="entry name" value="FAD/NAD(P)-binding domain"/>
    <property type="match status" value="1"/>
</dbReference>
<proteinExistence type="predicted"/>
<name>A0A344LHL4_9PSEU</name>
<dbReference type="OrthoDB" id="3169239at2"/>
<dbReference type="SUPFAM" id="SSF51395">
    <property type="entry name" value="FMN-linked oxidoreductases"/>
    <property type="match status" value="1"/>
</dbReference>
<dbReference type="GO" id="GO:0071949">
    <property type="term" value="F:FAD binding"/>
    <property type="evidence" value="ECO:0007669"/>
    <property type="project" value="InterPro"/>
</dbReference>
<dbReference type="InterPro" id="IPR013785">
    <property type="entry name" value="Aldolase_TIM"/>
</dbReference>
<keyword evidence="4" id="KW-1185">Reference proteome</keyword>
<dbReference type="InterPro" id="IPR036188">
    <property type="entry name" value="FAD/NAD-bd_sf"/>
</dbReference>
<evidence type="ECO:0000313" key="4">
    <source>
        <dbReference type="Proteomes" id="UP000250434"/>
    </source>
</evidence>
<accession>A0A344LHL4</accession>
<dbReference type="EMBL" id="CP015163">
    <property type="protein sequence ID" value="AXB47538.1"/>
    <property type="molecule type" value="Genomic_DNA"/>
</dbReference>
<protein>
    <recommendedName>
        <fullName evidence="5">Anthraniloyl-CoA monooxygenase</fullName>
    </recommendedName>
</protein>
<dbReference type="Proteomes" id="UP000250434">
    <property type="component" value="Chromosome"/>
</dbReference>
<dbReference type="GO" id="GO:0050661">
    <property type="term" value="F:NADP binding"/>
    <property type="evidence" value="ECO:0007669"/>
    <property type="project" value="InterPro"/>
</dbReference>
<dbReference type="AlphaFoldDB" id="A0A344LHL4"/>
<reference evidence="3 4" key="1">
    <citation type="submission" date="2016-04" db="EMBL/GenBank/DDBJ databases">
        <title>Complete genome sequence and analysis of deep-sea sediment isolate, Amycolatopsis sp. WP1.</title>
        <authorList>
            <person name="Wang H."/>
            <person name="Chen S."/>
            <person name="Wu Q."/>
        </authorList>
    </citation>
    <scope>NUCLEOTIDE SEQUENCE [LARGE SCALE GENOMIC DNA]</scope>
    <source>
        <strain evidence="3 4">WP1</strain>
    </source>
</reference>
<dbReference type="InterPro" id="IPR002938">
    <property type="entry name" value="FAD-bd"/>
</dbReference>
<sequence>MKVCVLGAGPAGLYLSILLKKADPAHEIEIFERNAPGATFGWGVVFSEETLGELRDADYATFLRITDTFARWDAIDIRYRGEVLRSRGHGFSAIARKKLLAILQERCRELGVVLHFETSVEDPAELPEADLVVAADGVNSVLRRSRDFGTRSAPQGGKYIWYGTDLVLDAFRFSFAETEHGLIQTHSYPFDEHTSTVIVECPEPTWRAAGLDRMSEEESINFCEELFARDLAGHRLLSNKSAWLSFPRIRNRRWSDGNVVLLGDSAHTAHFSIGSGTKLAMEDAVSLANAFVRHGHHDRAAIRAALVHYELERRPVVDRFQQAAADSAGYFERVRHHTGLPPRQFAVNLLTRSGRISHANLAMRDPEFVRRADLDFAGEPDRLFAPPPFLTPLRLGKAVIPNRLVVTGEPRGAGLVRTEPIAVSEDGRITPETPVGVGSWPVGEVHESGALVMACLTHAGRRGATRPARYGVDVPLPENEAWPLVSASAVPYGPLSQVPKAAGEAELNRIRDEFASAAAEAATAGFDLLELDFAQGRLLASFLSPLTNPAEDRLRFPLEVLAACREAWPEERPLVVRLTVDDWAPRGATIEDGVAYARAFAEAGASMIHVEAGQTVAESRPVYRRGFLTTLSDRVRAEAAVPTLVGGHLTTTDEVNTVLAAGRADLCLLDVPVEA</sequence>
<dbReference type="GO" id="GO:0010181">
    <property type="term" value="F:FMN binding"/>
    <property type="evidence" value="ECO:0007669"/>
    <property type="project" value="InterPro"/>
</dbReference>
<dbReference type="Gene3D" id="3.30.9.20">
    <property type="match status" value="1"/>
</dbReference>
<dbReference type="Pfam" id="PF01494">
    <property type="entry name" value="FAD_binding_3"/>
    <property type="match status" value="1"/>
</dbReference>
<dbReference type="GO" id="GO:0003959">
    <property type="term" value="F:NADPH dehydrogenase activity"/>
    <property type="evidence" value="ECO:0007669"/>
    <property type="project" value="InterPro"/>
</dbReference>
<evidence type="ECO:0000259" key="2">
    <source>
        <dbReference type="Pfam" id="PF01494"/>
    </source>
</evidence>
<evidence type="ECO:0000259" key="1">
    <source>
        <dbReference type="Pfam" id="PF00724"/>
    </source>
</evidence>
<dbReference type="PANTHER" id="PTHR43303:SF3">
    <property type="entry name" value="BLR3436 PROTEIN"/>
    <property type="match status" value="1"/>
</dbReference>
<dbReference type="PRINTS" id="PR00420">
    <property type="entry name" value="RNGMNOXGNASE"/>
</dbReference>
<dbReference type="Gene3D" id="3.20.20.70">
    <property type="entry name" value="Aldolase class I"/>
    <property type="match status" value="1"/>
</dbReference>
<dbReference type="SUPFAM" id="SSF51905">
    <property type="entry name" value="FAD/NAD(P)-binding domain"/>
    <property type="match status" value="1"/>
</dbReference>
<dbReference type="InterPro" id="IPR001155">
    <property type="entry name" value="OxRdtase_FMN_N"/>
</dbReference>
<evidence type="ECO:0008006" key="5">
    <source>
        <dbReference type="Google" id="ProtNLM"/>
    </source>
</evidence>
<dbReference type="Pfam" id="PF00724">
    <property type="entry name" value="Oxidored_FMN"/>
    <property type="match status" value="1"/>
</dbReference>
<feature type="domain" description="FAD-binding" evidence="2">
    <location>
        <begin position="2"/>
        <end position="322"/>
    </location>
</feature>
<evidence type="ECO:0000313" key="3">
    <source>
        <dbReference type="EMBL" id="AXB47538.1"/>
    </source>
</evidence>
<gene>
    <name evidence="3" type="ORF">A4R43_37965</name>
</gene>